<evidence type="ECO:0000313" key="7">
    <source>
        <dbReference type="Proteomes" id="UP001434337"/>
    </source>
</evidence>
<dbReference type="InterPro" id="IPR055170">
    <property type="entry name" value="GFO_IDH_MocA-like_dom"/>
</dbReference>
<feature type="compositionally biased region" description="Pro residues" evidence="3">
    <location>
        <begin position="11"/>
        <end position="22"/>
    </location>
</feature>
<dbReference type="SUPFAM" id="SSF51735">
    <property type="entry name" value="NAD(P)-binding Rossmann-fold domains"/>
    <property type="match status" value="1"/>
</dbReference>
<dbReference type="Gene3D" id="3.40.50.720">
    <property type="entry name" value="NAD(P)-binding Rossmann-like Domain"/>
    <property type="match status" value="1"/>
</dbReference>
<sequence>MTPSGSRTPTLPTPRTPDPAEAPPLRWGIIAPGNIAGALAHAVRTHTRQRLVACGSRSAERAEAFAREHGIERAYGSYEQLVADPEVDVVYIASPHSEHRAQALLAIEAGKHVLIEKSVTRNAAEARAVFDAAREAGVACLEAMWPRFAPRYDIVRQLLDDGALGEVETVLADHGQRITAEHAPRLHDPELAGGALLDLGVYPVSFAQLVLGSPADVDARGTLTETGVDRQVTMVLGAPGGAQAALSTTLAAKTPCAASVSGSAARVELPGVFYSPGIVRLVTAEGDAVESEQPAITGSEGLCHQVAHLAQLIADGRTESPLLSPEESVAVMTTMDDVRAQVGVRYPGE</sequence>
<organism evidence="6 7">
    <name type="scientific">Propioniciclava soli</name>
    <dbReference type="NCBI Taxonomy" id="2775081"/>
    <lineage>
        <taxon>Bacteria</taxon>
        <taxon>Bacillati</taxon>
        <taxon>Actinomycetota</taxon>
        <taxon>Actinomycetes</taxon>
        <taxon>Propionibacteriales</taxon>
        <taxon>Propionibacteriaceae</taxon>
        <taxon>Propioniciclava</taxon>
    </lineage>
</organism>
<reference evidence="6 7" key="1">
    <citation type="journal article" date="2023" name="Environ Microbiome">
        <title>A coral-associated actinobacterium mitigates coral bleaching under heat stress.</title>
        <authorList>
            <person name="Li J."/>
            <person name="Zou Y."/>
            <person name="Li Q."/>
            <person name="Zhang J."/>
            <person name="Bourne D.G."/>
            <person name="Lyu Y."/>
            <person name="Liu C."/>
            <person name="Zhang S."/>
        </authorList>
    </citation>
    <scope>NUCLEOTIDE SEQUENCE [LARGE SCALE GENOMIC DNA]</scope>
    <source>
        <strain evidence="6 7">SCSIO 13291</strain>
    </source>
</reference>
<evidence type="ECO:0000259" key="5">
    <source>
        <dbReference type="Pfam" id="PF22725"/>
    </source>
</evidence>
<protein>
    <submittedName>
        <fullName evidence="6">Gfo/Idh/MocA family oxidoreductase</fullName>
    </submittedName>
</protein>
<keyword evidence="7" id="KW-1185">Reference proteome</keyword>
<dbReference type="EMBL" id="CP115965">
    <property type="protein sequence ID" value="WZW98216.1"/>
    <property type="molecule type" value="Genomic_DNA"/>
</dbReference>
<dbReference type="InterPro" id="IPR036291">
    <property type="entry name" value="NAD(P)-bd_dom_sf"/>
</dbReference>
<dbReference type="InterPro" id="IPR050984">
    <property type="entry name" value="Gfo/Idh/MocA_domain"/>
</dbReference>
<dbReference type="PANTHER" id="PTHR22604">
    <property type="entry name" value="OXIDOREDUCTASES"/>
    <property type="match status" value="1"/>
</dbReference>
<feature type="compositionally biased region" description="Low complexity" evidence="3">
    <location>
        <begin position="1"/>
        <end position="10"/>
    </location>
</feature>
<name>A0ABZ3C7L3_9ACTN</name>
<dbReference type="PANTHER" id="PTHR22604:SF105">
    <property type="entry name" value="TRANS-1,2-DIHYDROBENZENE-1,2-DIOL DEHYDROGENASE"/>
    <property type="match status" value="1"/>
</dbReference>
<dbReference type="SUPFAM" id="SSF55347">
    <property type="entry name" value="Glyceraldehyde-3-phosphate dehydrogenase-like, C-terminal domain"/>
    <property type="match status" value="1"/>
</dbReference>
<evidence type="ECO:0000256" key="2">
    <source>
        <dbReference type="ARBA" id="ARBA00023002"/>
    </source>
</evidence>
<feature type="domain" description="Gfo/Idh/MocA-like oxidoreductase N-terminal" evidence="4">
    <location>
        <begin position="25"/>
        <end position="140"/>
    </location>
</feature>
<proteinExistence type="inferred from homology"/>
<keyword evidence="2" id="KW-0560">Oxidoreductase</keyword>
<dbReference type="InterPro" id="IPR000683">
    <property type="entry name" value="Gfo/Idh/MocA-like_OxRdtase_N"/>
</dbReference>
<gene>
    <name evidence="6" type="ORF">PCC79_15200</name>
</gene>
<comment type="similarity">
    <text evidence="1">Belongs to the Gfo/Idh/MocA family.</text>
</comment>
<dbReference type="Pfam" id="PF01408">
    <property type="entry name" value="GFO_IDH_MocA"/>
    <property type="match status" value="1"/>
</dbReference>
<dbReference type="Pfam" id="PF22725">
    <property type="entry name" value="GFO_IDH_MocA_C3"/>
    <property type="match status" value="1"/>
</dbReference>
<feature type="domain" description="GFO/IDH/MocA-like oxidoreductase" evidence="5">
    <location>
        <begin position="155"/>
        <end position="267"/>
    </location>
</feature>
<feature type="region of interest" description="Disordered" evidence="3">
    <location>
        <begin position="1"/>
        <end position="23"/>
    </location>
</feature>
<dbReference type="Proteomes" id="UP001434337">
    <property type="component" value="Chromosome"/>
</dbReference>
<evidence type="ECO:0000256" key="3">
    <source>
        <dbReference type="SAM" id="MobiDB-lite"/>
    </source>
</evidence>
<dbReference type="Gene3D" id="3.30.360.10">
    <property type="entry name" value="Dihydrodipicolinate Reductase, domain 2"/>
    <property type="match status" value="1"/>
</dbReference>
<dbReference type="RefSeq" id="WP_232547237.1">
    <property type="nucleotide sequence ID" value="NZ_CP115965.1"/>
</dbReference>
<evidence type="ECO:0000259" key="4">
    <source>
        <dbReference type="Pfam" id="PF01408"/>
    </source>
</evidence>
<accession>A0ABZ3C7L3</accession>
<evidence type="ECO:0000256" key="1">
    <source>
        <dbReference type="ARBA" id="ARBA00010928"/>
    </source>
</evidence>
<evidence type="ECO:0000313" key="6">
    <source>
        <dbReference type="EMBL" id="WZW98216.1"/>
    </source>
</evidence>